<evidence type="ECO:0000256" key="1">
    <source>
        <dbReference type="SAM" id="Coils"/>
    </source>
</evidence>
<dbReference type="Proteomes" id="UP000785679">
    <property type="component" value="Unassembled WGS sequence"/>
</dbReference>
<protein>
    <submittedName>
        <fullName evidence="2">Uncharacterized protein</fullName>
    </submittedName>
</protein>
<reference evidence="2" key="1">
    <citation type="submission" date="2019-06" db="EMBL/GenBank/DDBJ databases">
        <authorList>
            <person name="Zheng W."/>
        </authorList>
    </citation>
    <scope>NUCLEOTIDE SEQUENCE</scope>
    <source>
        <strain evidence="2">QDHG01</strain>
    </source>
</reference>
<comment type="caution">
    <text evidence="2">The sequence shown here is derived from an EMBL/GenBank/DDBJ whole genome shotgun (WGS) entry which is preliminary data.</text>
</comment>
<keyword evidence="1" id="KW-0175">Coiled coil</keyword>
<keyword evidence="3" id="KW-1185">Reference proteome</keyword>
<evidence type="ECO:0000313" key="2">
    <source>
        <dbReference type="EMBL" id="TNV81039.1"/>
    </source>
</evidence>
<dbReference type="AlphaFoldDB" id="A0A8J8NVP3"/>
<feature type="coiled-coil region" evidence="1">
    <location>
        <begin position="471"/>
        <end position="498"/>
    </location>
</feature>
<name>A0A8J8NVP3_HALGN</name>
<dbReference type="EMBL" id="RRYP01006658">
    <property type="protein sequence ID" value="TNV81039.1"/>
    <property type="molecule type" value="Genomic_DNA"/>
</dbReference>
<sequence length="530" mass="61566">MKLNSMGLQSKGLRVHTLTFKKWFISTDKKRETLPEVKEIVDSLKPFHVIIEKQAKNAVYEGLWHTLVGDLTIIEPFISQFKKLKNRSISVVNLSLIVKNNLDALPSIMQIFDVQNKIEISYGGQVNQALDIKRLHESHSLIQMPSKLILVINWDASMLPAYWDRLQVIIQPFKKPKSRVVLMRMHGLSMKDWTPLQIAQMNSSMHEEDRAKPFTFYKDGRYLKYFLGVPNRPIKEIRSFMFKDISDFNNKEYIGEPNDLTGELYTCHYWFRTYPLLSSLYNLLKAGLQTLKVVDVQILFFSGISSLQSWQNDMKFTSRNLVDEFKTVEKQELLKQKLVFEIFQSNYAGLEYFENIHVSYSQQSQFMDLMQFIQDKKILKETKSFTVKSTCKNPSQQLASVEIEKYLMVLPPQSLLISGQNMVQKLTLAHQIPTLSYFKEFAFEVLPFILGFTKLTHLTIKEEEEDFSYSVNSESQVAKELTSLLEKIEQNSKLLNKKGELIIECVCIGADLANQWIGRFSNVNIRARIL</sequence>
<accession>A0A8J8NVP3</accession>
<gene>
    <name evidence="2" type="ORF">FGO68_gene5591</name>
</gene>
<proteinExistence type="predicted"/>
<organism evidence="2 3">
    <name type="scientific">Halteria grandinella</name>
    <dbReference type="NCBI Taxonomy" id="5974"/>
    <lineage>
        <taxon>Eukaryota</taxon>
        <taxon>Sar</taxon>
        <taxon>Alveolata</taxon>
        <taxon>Ciliophora</taxon>
        <taxon>Intramacronucleata</taxon>
        <taxon>Spirotrichea</taxon>
        <taxon>Stichotrichia</taxon>
        <taxon>Sporadotrichida</taxon>
        <taxon>Halteriidae</taxon>
        <taxon>Halteria</taxon>
    </lineage>
</organism>
<evidence type="ECO:0000313" key="3">
    <source>
        <dbReference type="Proteomes" id="UP000785679"/>
    </source>
</evidence>